<proteinExistence type="predicted"/>
<dbReference type="InterPro" id="IPR011008">
    <property type="entry name" value="Dimeric_a/b-barrel"/>
</dbReference>
<evidence type="ECO:0000259" key="1">
    <source>
        <dbReference type="PROSITE" id="PS51725"/>
    </source>
</evidence>
<dbReference type="Gene3D" id="3.30.70.100">
    <property type="match status" value="1"/>
</dbReference>
<name>A0A0B7FJ37_THACB</name>
<dbReference type="PROSITE" id="PS51725">
    <property type="entry name" value="ABM"/>
    <property type="match status" value="1"/>
</dbReference>
<dbReference type="GO" id="GO:0003824">
    <property type="term" value="F:catalytic activity"/>
    <property type="evidence" value="ECO:0007669"/>
    <property type="project" value="TreeGrafter"/>
</dbReference>
<dbReference type="PANTHER" id="PTHR33336:SF15">
    <property type="entry name" value="ABM DOMAIN-CONTAINING PROTEIN"/>
    <property type="match status" value="1"/>
</dbReference>
<dbReference type="Proteomes" id="UP000059188">
    <property type="component" value="Unassembled WGS sequence"/>
</dbReference>
<evidence type="ECO:0000313" key="2">
    <source>
        <dbReference type="EMBL" id="CEL56147.1"/>
    </source>
</evidence>
<evidence type="ECO:0000313" key="3">
    <source>
        <dbReference type="Proteomes" id="UP000059188"/>
    </source>
</evidence>
<sequence>MDNFQEIGKLTGRFLVIATSTAKEGQADKLEAHLKAVKEHALSDKEPGCFIYSVGRYGNEFVASEGYESQAAFQAHIDSDVFKSYFAVVGTLTEGDTKILFYEDK</sequence>
<protein>
    <recommendedName>
        <fullName evidence="1">ABM domain-containing protein</fullName>
    </recommendedName>
</protein>
<dbReference type="Pfam" id="PF03992">
    <property type="entry name" value="ABM"/>
    <property type="match status" value="1"/>
</dbReference>
<gene>
    <name evidence="2" type="ORF">RSOLAG1IB_07600</name>
</gene>
<feature type="domain" description="ABM" evidence="1">
    <location>
        <begin position="14"/>
        <end position="101"/>
    </location>
</feature>
<dbReference type="InterPro" id="IPR007138">
    <property type="entry name" value="ABM_dom"/>
</dbReference>
<dbReference type="AlphaFoldDB" id="A0A0B7FJ37"/>
<dbReference type="InterPro" id="IPR050744">
    <property type="entry name" value="AI-2_Isomerase_LsrG"/>
</dbReference>
<keyword evidence="3" id="KW-1185">Reference proteome</keyword>
<dbReference type="EMBL" id="LN679119">
    <property type="protein sequence ID" value="CEL56147.1"/>
    <property type="molecule type" value="Genomic_DNA"/>
</dbReference>
<dbReference type="SUPFAM" id="SSF54909">
    <property type="entry name" value="Dimeric alpha+beta barrel"/>
    <property type="match status" value="1"/>
</dbReference>
<dbReference type="PANTHER" id="PTHR33336">
    <property type="entry name" value="QUINOL MONOOXYGENASE YGIN-RELATED"/>
    <property type="match status" value="1"/>
</dbReference>
<accession>A0A0B7FJ37</accession>
<reference evidence="2 3" key="1">
    <citation type="submission" date="2014-11" db="EMBL/GenBank/DDBJ databases">
        <authorList>
            <person name="Wibberg Daniel"/>
        </authorList>
    </citation>
    <scope>NUCLEOTIDE SEQUENCE [LARGE SCALE GENOMIC DNA]</scope>
    <source>
        <strain evidence="2">Rhizoctonia solani AG1-IB 7/3/14</strain>
    </source>
</reference>
<organism evidence="2 3">
    <name type="scientific">Thanatephorus cucumeris (strain AG1-IB / isolate 7/3/14)</name>
    <name type="common">Lettuce bottom rot fungus</name>
    <name type="synonym">Rhizoctonia solani</name>
    <dbReference type="NCBI Taxonomy" id="1108050"/>
    <lineage>
        <taxon>Eukaryota</taxon>
        <taxon>Fungi</taxon>
        <taxon>Dikarya</taxon>
        <taxon>Basidiomycota</taxon>
        <taxon>Agaricomycotina</taxon>
        <taxon>Agaricomycetes</taxon>
        <taxon>Cantharellales</taxon>
        <taxon>Ceratobasidiaceae</taxon>
        <taxon>Rhizoctonia</taxon>
        <taxon>Rhizoctonia solani AG-1</taxon>
    </lineage>
</organism>